<dbReference type="InterPro" id="IPR020904">
    <property type="entry name" value="Sc_DH/Rdtase_CS"/>
</dbReference>
<dbReference type="InterPro" id="IPR002347">
    <property type="entry name" value="SDR_fam"/>
</dbReference>
<organism evidence="4 5">
    <name type="scientific">Phaeoacremonium minimum (strain UCR-PA7)</name>
    <name type="common">Esca disease fungus</name>
    <name type="synonym">Togninia minima</name>
    <dbReference type="NCBI Taxonomy" id="1286976"/>
    <lineage>
        <taxon>Eukaryota</taxon>
        <taxon>Fungi</taxon>
        <taxon>Dikarya</taxon>
        <taxon>Ascomycota</taxon>
        <taxon>Pezizomycotina</taxon>
        <taxon>Sordariomycetes</taxon>
        <taxon>Sordariomycetidae</taxon>
        <taxon>Togniniales</taxon>
        <taxon>Togniniaceae</taxon>
        <taxon>Phaeoacremonium</taxon>
    </lineage>
</organism>
<dbReference type="EMBL" id="KB933277">
    <property type="protein sequence ID" value="EON97189.1"/>
    <property type="molecule type" value="Genomic_DNA"/>
</dbReference>
<dbReference type="InterPro" id="IPR052178">
    <property type="entry name" value="Sec_Metab_Biosynth_SDR"/>
</dbReference>
<dbReference type="Gene3D" id="3.40.50.720">
    <property type="entry name" value="NAD(P)-binding Rossmann-like Domain"/>
    <property type="match status" value="1"/>
</dbReference>
<evidence type="ECO:0000256" key="3">
    <source>
        <dbReference type="ARBA" id="ARBA00023002"/>
    </source>
</evidence>
<evidence type="ECO:0000313" key="5">
    <source>
        <dbReference type="Proteomes" id="UP000014074"/>
    </source>
</evidence>
<protein>
    <submittedName>
        <fullName evidence="4">Putative short chain dehydrogenase reductase protein</fullName>
    </submittedName>
</protein>
<accession>R8BD01</accession>
<dbReference type="PROSITE" id="PS00061">
    <property type="entry name" value="ADH_SHORT"/>
    <property type="match status" value="1"/>
</dbReference>
<dbReference type="InterPro" id="IPR036291">
    <property type="entry name" value="NAD(P)-bd_dom_sf"/>
</dbReference>
<dbReference type="Proteomes" id="UP000014074">
    <property type="component" value="Unassembled WGS sequence"/>
</dbReference>
<dbReference type="Pfam" id="PF00106">
    <property type="entry name" value="adh_short"/>
    <property type="match status" value="1"/>
</dbReference>
<comment type="similarity">
    <text evidence="1">Belongs to the short-chain dehydrogenases/reductases (SDR) family.</text>
</comment>
<proteinExistence type="inferred from homology"/>
<dbReference type="HOGENOM" id="CLU_010194_12_1_1"/>
<dbReference type="PANTHER" id="PTHR43618">
    <property type="entry name" value="7-ALPHA-HYDROXYSTEROID DEHYDROGENASE"/>
    <property type="match status" value="1"/>
</dbReference>
<dbReference type="RefSeq" id="XP_007918004.1">
    <property type="nucleotide sequence ID" value="XM_007919813.1"/>
</dbReference>
<dbReference type="OrthoDB" id="2898618at2759"/>
<dbReference type="eggNOG" id="KOG0725">
    <property type="taxonomic scope" value="Eukaryota"/>
</dbReference>
<keyword evidence="3" id="KW-0560">Oxidoreductase</keyword>
<dbReference type="KEGG" id="tmn:UCRPA7_7281"/>
<dbReference type="AlphaFoldDB" id="R8BD01"/>
<evidence type="ECO:0000256" key="1">
    <source>
        <dbReference type="ARBA" id="ARBA00006484"/>
    </source>
</evidence>
<evidence type="ECO:0000256" key="2">
    <source>
        <dbReference type="ARBA" id="ARBA00022857"/>
    </source>
</evidence>
<keyword evidence="2" id="KW-0521">NADP</keyword>
<dbReference type="GeneID" id="19328025"/>
<dbReference type="SUPFAM" id="SSF51735">
    <property type="entry name" value="NAD(P)-binding Rossmann-fold domains"/>
    <property type="match status" value="1"/>
</dbReference>
<dbReference type="CDD" id="cd05233">
    <property type="entry name" value="SDR_c"/>
    <property type="match status" value="1"/>
</dbReference>
<sequence length="316" mass="33729">MAEQHVSFKVEDLFGVKGKVVVITGGGSGLGKAIAEGFAVNGAKVYISGRRLEVLETAAKQIGGDIHVIQGDVQTRAGCQQIAEAVKAHETHIDTLVNCAGVNSPWRVQAKDHNDPDQVENLLLNGVTEEDFDRSNQINVNGVYFTTAHFIPLLRKSADPNVCVIASLAGLANIRSMGSLTYAVSKAATIHLAKLLAGRLHPMKIRVNTICPGIFPSEMTGVTSGKHEYNINHQAEKAAKRCTAGRPGRPEEMVGPVLMLSSPAGGYMNHALLTVDGGRLMGVSINDGIRLPDDSYTKGPELESMPSATDIYTHDL</sequence>
<dbReference type="PANTHER" id="PTHR43618:SF4">
    <property type="entry name" value="SHORT CHAIN DEHYDROGENASE_REDUCTASE FAMILY (AFU_ORTHOLOGUE AFUA_7G04540)"/>
    <property type="match status" value="1"/>
</dbReference>
<reference evidence="5" key="1">
    <citation type="journal article" date="2013" name="Genome Announc.">
        <title>Draft genome sequence of the ascomycete Phaeoacremonium aleophilum strain UCR-PA7, a causal agent of the esca disease complex in grapevines.</title>
        <authorList>
            <person name="Blanco-Ulate B."/>
            <person name="Rolshausen P."/>
            <person name="Cantu D."/>
        </authorList>
    </citation>
    <scope>NUCLEOTIDE SEQUENCE [LARGE SCALE GENOMIC DNA]</scope>
    <source>
        <strain evidence="5">UCR-PA7</strain>
    </source>
</reference>
<dbReference type="PRINTS" id="PR00081">
    <property type="entry name" value="GDHRDH"/>
</dbReference>
<name>R8BD01_PHAM7</name>
<dbReference type="GO" id="GO:0016491">
    <property type="term" value="F:oxidoreductase activity"/>
    <property type="evidence" value="ECO:0007669"/>
    <property type="project" value="UniProtKB-KW"/>
</dbReference>
<evidence type="ECO:0000313" key="4">
    <source>
        <dbReference type="EMBL" id="EON97189.1"/>
    </source>
</evidence>
<gene>
    <name evidence="4" type="ORF">UCRPA7_7281</name>
</gene>
<dbReference type="FunFam" id="3.40.50.720:FF:000084">
    <property type="entry name" value="Short-chain dehydrogenase reductase"/>
    <property type="match status" value="1"/>
</dbReference>
<keyword evidence="5" id="KW-1185">Reference proteome</keyword>